<organism evidence="1 2">
    <name type="scientific">Rubrivirga marina</name>
    <dbReference type="NCBI Taxonomy" id="1196024"/>
    <lineage>
        <taxon>Bacteria</taxon>
        <taxon>Pseudomonadati</taxon>
        <taxon>Rhodothermota</taxon>
        <taxon>Rhodothermia</taxon>
        <taxon>Rhodothermales</taxon>
        <taxon>Rubricoccaceae</taxon>
        <taxon>Rubrivirga</taxon>
    </lineage>
</organism>
<accession>A0A271J2K7</accession>
<dbReference type="EMBL" id="MQWD01000001">
    <property type="protein sequence ID" value="PAP77751.1"/>
    <property type="molecule type" value="Genomic_DNA"/>
</dbReference>
<keyword evidence="2" id="KW-1185">Reference proteome</keyword>
<dbReference type="Gene3D" id="2.60.120.380">
    <property type="match status" value="1"/>
</dbReference>
<name>A0A271J2K7_9BACT</name>
<dbReference type="Gene3D" id="2.80.10.50">
    <property type="match status" value="1"/>
</dbReference>
<reference evidence="1 2" key="1">
    <citation type="submission" date="2016-11" db="EMBL/GenBank/DDBJ databases">
        <title>Study of marine rhodopsin-containing bacteria.</title>
        <authorList>
            <person name="Yoshizawa S."/>
            <person name="Kumagai Y."/>
            <person name="Kogure K."/>
        </authorList>
    </citation>
    <scope>NUCLEOTIDE SEQUENCE [LARGE SCALE GENOMIC DNA]</scope>
    <source>
        <strain evidence="1 2">SAORIC-28</strain>
    </source>
</reference>
<proteinExistence type="predicted"/>
<evidence type="ECO:0000313" key="2">
    <source>
        <dbReference type="Proteomes" id="UP000216339"/>
    </source>
</evidence>
<dbReference type="AlphaFoldDB" id="A0A271J2K7"/>
<dbReference type="CDD" id="cd00257">
    <property type="entry name" value="beta-trefoil_FSCN-like"/>
    <property type="match status" value="1"/>
</dbReference>
<protein>
    <submittedName>
        <fullName evidence="1">Uncharacterized protein</fullName>
    </submittedName>
</protein>
<comment type="caution">
    <text evidence="1">The sequence shown here is derived from an EMBL/GenBank/DDBJ whole genome shotgun (WGS) entry which is preliminary data.</text>
</comment>
<sequence length="232" mass="25014">MARCAGCTPEVRYAEVNDVAFVHVRQPSEGPWALFTMTQMPNGKYTFQSDNGRYLARCNNCVVGSLQPDVAMMHETNPDSPWAQWDVVQLGGGASGDESAAAEERITIDGTEVLTGAVQVTLQWNAPVDLDLFVTDPNGDEVSYINTSVPSGGVLDVDARASCAATPETVENIVWQTNPPQGTYGVRVNYYTACDEGPVPYTATLRRGGQVVETWTGTLNVGESADHTFMAQ</sequence>
<evidence type="ECO:0000313" key="1">
    <source>
        <dbReference type="EMBL" id="PAP77751.1"/>
    </source>
</evidence>
<dbReference type="InterPro" id="IPR008999">
    <property type="entry name" value="Actin-crosslinking"/>
</dbReference>
<dbReference type="Proteomes" id="UP000216339">
    <property type="component" value="Unassembled WGS sequence"/>
</dbReference>
<dbReference type="SUPFAM" id="SSF50405">
    <property type="entry name" value="Actin-crosslinking proteins"/>
    <property type="match status" value="1"/>
</dbReference>
<gene>
    <name evidence="1" type="ORF">BSZ37_15505</name>
</gene>